<proteinExistence type="predicted"/>
<dbReference type="OrthoDB" id="6660515at2"/>
<sequence>MNVNVQEHQRNILAALGIDLWIPKHGVPVRQYPKTLYRDTAAKEIISDVQFKVEPEHIEQVKQKEPVQNKILNVPEHSVSRAITPEVAEPVLVPQQDTIVESKVEPFQLQAFCLESCVIVVDATHIQAEQQQLWMNIQNAMSGEYFELKWPFPLTQFQDGRGAQIYIQGFLAALKQDKVILTLGSIGYLQNDESIQLASLAEMLAQPLLKRRLWGFMQSKAKMNNID</sequence>
<gene>
    <name evidence="1" type="ORF">ACFODO_22455</name>
    <name evidence="2" type="ORF">C9E89_005800</name>
</gene>
<name>A0A371YSJ9_9GAMM</name>
<accession>A0A371YSJ9</accession>
<organism evidence="2 3">
    <name type="scientific">Acinetobacter sichuanensis</name>
    <dbReference type="NCBI Taxonomy" id="2136183"/>
    <lineage>
        <taxon>Bacteria</taxon>
        <taxon>Pseudomonadati</taxon>
        <taxon>Pseudomonadota</taxon>
        <taxon>Gammaproteobacteria</taxon>
        <taxon>Moraxellales</taxon>
        <taxon>Moraxellaceae</taxon>
        <taxon>Acinetobacter</taxon>
    </lineage>
</organism>
<evidence type="ECO:0000313" key="2">
    <source>
        <dbReference type="EMBL" id="RFC84443.1"/>
    </source>
</evidence>
<evidence type="ECO:0000313" key="4">
    <source>
        <dbReference type="Proteomes" id="UP001595455"/>
    </source>
</evidence>
<dbReference type="AlphaFoldDB" id="A0A371YSJ9"/>
<reference evidence="1" key="4">
    <citation type="submission" date="2024-09" db="EMBL/GenBank/DDBJ databases">
        <authorList>
            <person name="Sun Q."/>
            <person name="Mori K."/>
        </authorList>
    </citation>
    <scope>NUCLEOTIDE SEQUENCE</scope>
    <source>
        <strain evidence="1">KCTC 62575</strain>
    </source>
</reference>
<dbReference type="EMBL" id="PYIX02000006">
    <property type="protein sequence ID" value="RFC84443.1"/>
    <property type="molecule type" value="Genomic_DNA"/>
</dbReference>
<evidence type="ECO:0000313" key="3">
    <source>
        <dbReference type="Proteomes" id="UP000240957"/>
    </source>
</evidence>
<protein>
    <submittedName>
        <fullName evidence="2">Uncharacterized protein</fullName>
    </submittedName>
</protein>
<reference evidence="4" key="3">
    <citation type="journal article" date="2019" name="Int. J. Syst. Evol. Microbiol.">
        <title>The Global Catalogue of Microorganisms (GCM) 10K type strain sequencing project: providing services to taxonomists for standard genome sequencing and annotation.</title>
        <authorList>
            <consortium name="The Broad Institute Genomics Platform"/>
            <consortium name="The Broad Institute Genome Sequencing Center for Infectious Disease"/>
            <person name="Wu L."/>
            <person name="Ma J."/>
        </authorList>
    </citation>
    <scope>NUCLEOTIDE SEQUENCE [LARGE SCALE GENOMIC DNA]</scope>
    <source>
        <strain evidence="4">KCTC 62575</strain>
    </source>
</reference>
<evidence type="ECO:0000313" key="1">
    <source>
        <dbReference type="EMBL" id="MFC2997959.1"/>
    </source>
</evidence>
<dbReference type="EMBL" id="JBHRSF010000160">
    <property type="protein sequence ID" value="MFC2997959.1"/>
    <property type="molecule type" value="Genomic_DNA"/>
</dbReference>
<dbReference type="RefSeq" id="WP_107007321.1">
    <property type="nucleotide sequence ID" value="NZ_JBHRSF010000160.1"/>
</dbReference>
<keyword evidence="4" id="KW-1185">Reference proteome</keyword>
<dbReference type="Proteomes" id="UP001595455">
    <property type="component" value="Unassembled WGS sequence"/>
</dbReference>
<reference evidence="1" key="1">
    <citation type="journal article" date="2014" name="Int. J. Syst. Evol. Microbiol.">
        <title>Complete genome of a new Firmicutes species belonging to the dominant human colonic microbiota ('Ruminococcus bicirculans') reveals two chromosomes and a selective capacity to utilize plant glucans.</title>
        <authorList>
            <consortium name="NISC Comparative Sequencing Program"/>
            <person name="Wegmann U."/>
            <person name="Louis P."/>
            <person name="Goesmann A."/>
            <person name="Henrissat B."/>
            <person name="Duncan S.H."/>
            <person name="Flint H.J."/>
        </authorList>
    </citation>
    <scope>NUCLEOTIDE SEQUENCE</scope>
    <source>
        <strain evidence="1">KCTC 62575</strain>
    </source>
</reference>
<dbReference type="Proteomes" id="UP000240957">
    <property type="component" value="Unassembled WGS sequence"/>
</dbReference>
<reference evidence="2 3" key="2">
    <citation type="submission" date="2018-08" db="EMBL/GenBank/DDBJ databases">
        <title>The draft genome of Acinetobacter sichuanensis strain WCHAc060041.</title>
        <authorList>
            <person name="Qin J."/>
            <person name="Feng Y."/>
            <person name="Zong Z."/>
        </authorList>
    </citation>
    <scope>NUCLEOTIDE SEQUENCE [LARGE SCALE GENOMIC DNA]</scope>
    <source>
        <strain evidence="2 3">WCHAc060041</strain>
    </source>
</reference>
<comment type="caution">
    <text evidence="2">The sequence shown here is derived from an EMBL/GenBank/DDBJ whole genome shotgun (WGS) entry which is preliminary data.</text>
</comment>